<comment type="caution">
    <text evidence="3">The sequence shown here is derived from an EMBL/GenBank/DDBJ whole genome shotgun (WGS) entry which is preliminary data.</text>
</comment>
<keyword evidence="2" id="KW-0732">Signal</keyword>
<dbReference type="AlphaFoldDB" id="A0A2M8R5L9"/>
<protein>
    <submittedName>
        <fullName evidence="3">Uncharacterized protein</fullName>
    </submittedName>
</protein>
<organism evidence="3 4">
    <name type="scientific">Bradyrhizobium forestalis</name>
    <dbReference type="NCBI Taxonomy" id="1419263"/>
    <lineage>
        <taxon>Bacteria</taxon>
        <taxon>Pseudomonadati</taxon>
        <taxon>Pseudomonadota</taxon>
        <taxon>Alphaproteobacteria</taxon>
        <taxon>Hyphomicrobiales</taxon>
        <taxon>Nitrobacteraceae</taxon>
        <taxon>Bradyrhizobium</taxon>
    </lineage>
</organism>
<dbReference type="EMBL" id="PGVG01000019">
    <property type="protein sequence ID" value="PJG53114.1"/>
    <property type="molecule type" value="Genomic_DNA"/>
</dbReference>
<reference evidence="3 4" key="1">
    <citation type="submission" date="2017-11" db="EMBL/GenBank/DDBJ databases">
        <title>Bradyrhizobium forestalis sp. nov., an efficient nitrogen-fixing bacterium isolated from nodules of forest legume species in the Amazon.</title>
        <authorList>
            <person name="Costa E.M."/>
            <person name="Guimaraes A."/>
            <person name="Carvalho T.S."/>
            <person name="Rodrigues T.L."/>
            <person name="Ribeiro P.R.A."/>
            <person name="Lebbe L."/>
            <person name="Willems A."/>
            <person name="Moreira F.M.S."/>
        </authorList>
    </citation>
    <scope>NUCLEOTIDE SEQUENCE [LARGE SCALE GENOMIC DNA]</scope>
    <source>
        <strain evidence="3 4">INPA54B</strain>
    </source>
</reference>
<dbReference type="RefSeq" id="WP_100233999.1">
    <property type="nucleotide sequence ID" value="NZ_PGVG01000019.1"/>
</dbReference>
<feature type="signal peptide" evidence="2">
    <location>
        <begin position="1"/>
        <end position="24"/>
    </location>
</feature>
<sequence>MVLKSVPFAIALALAIAGGGIARADDYKPDEYLGLDLSKAVLSPKRLGPETHFAPVALEARGGNEAQARAEPIDVPKKVAAERIRVAEPKVAHTKSTQPRGAARAKLAHRRGNPLDAQAMDARIQTWPCRSGGICNWKR</sequence>
<gene>
    <name evidence="3" type="ORF">CVM73_22360</name>
</gene>
<evidence type="ECO:0000256" key="2">
    <source>
        <dbReference type="SAM" id="SignalP"/>
    </source>
</evidence>
<name>A0A2M8R5L9_9BRAD</name>
<keyword evidence="4" id="KW-1185">Reference proteome</keyword>
<feature type="region of interest" description="Disordered" evidence="1">
    <location>
        <begin position="89"/>
        <end position="110"/>
    </location>
</feature>
<feature type="chain" id="PRO_5014863766" evidence="2">
    <location>
        <begin position="25"/>
        <end position="139"/>
    </location>
</feature>
<dbReference type="OrthoDB" id="8239857at2"/>
<evidence type="ECO:0000313" key="4">
    <source>
        <dbReference type="Proteomes" id="UP000231194"/>
    </source>
</evidence>
<evidence type="ECO:0000313" key="3">
    <source>
        <dbReference type="EMBL" id="PJG53114.1"/>
    </source>
</evidence>
<accession>A0A2M8R5L9</accession>
<proteinExistence type="predicted"/>
<evidence type="ECO:0000256" key="1">
    <source>
        <dbReference type="SAM" id="MobiDB-lite"/>
    </source>
</evidence>
<dbReference type="Proteomes" id="UP000231194">
    <property type="component" value="Unassembled WGS sequence"/>
</dbReference>